<dbReference type="InterPro" id="IPR011078">
    <property type="entry name" value="PyrdxlP_homeostasis"/>
</dbReference>
<sequence>MELSPAPAGHDHAAAFADVKARVHVAEASCGRAGSGVRVLVATKTWDADAAVAAVRAGAVLVGESRMQELEAKGAALTAAGARIHVIGQLQRNKAAVAVRWADCVQTVDSLALAQRLSRLCVEAGRELDVMVQVNVSGESTKAGIEPEDALDFAGTVQALPALTVTGFMTIGLNSPVEAAVRAGYRRLREIRDQALIASERGAMDLREAWELSMGMSGDLEWAIAEGATMVRVGTAIMGTRTPPAY</sequence>
<dbReference type="PIRSF" id="PIRSF004848">
    <property type="entry name" value="YBL036c_PLPDEIII"/>
    <property type="match status" value="1"/>
</dbReference>
<organism evidence="6 7">
    <name type="scientific">Demequina lignilytica</name>
    <dbReference type="NCBI Taxonomy" id="3051663"/>
    <lineage>
        <taxon>Bacteria</taxon>
        <taxon>Bacillati</taxon>
        <taxon>Actinomycetota</taxon>
        <taxon>Actinomycetes</taxon>
        <taxon>Micrococcales</taxon>
        <taxon>Demequinaceae</taxon>
        <taxon>Demequina</taxon>
    </lineage>
</organism>
<reference evidence="6" key="1">
    <citation type="submission" date="2023-06" db="EMBL/GenBank/DDBJ databases">
        <title>Sysu t00039.</title>
        <authorList>
            <person name="Gao L."/>
            <person name="Fang B.-Z."/>
            <person name="Li W.-J."/>
        </authorList>
    </citation>
    <scope>NUCLEOTIDE SEQUENCE</scope>
    <source>
        <strain evidence="6">SYSU T00039</strain>
    </source>
</reference>
<dbReference type="PANTHER" id="PTHR10146:SF14">
    <property type="entry name" value="PYRIDOXAL PHOSPHATE HOMEOSTASIS PROTEIN"/>
    <property type="match status" value="1"/>
</dbReference>
<dbReference type="Proteomes" id="UP001172737">
    <property type="component" value="Unassembled WGS sequence"/>
</dbReference>
<evidence type="ECO:0000313" key="7">
    <source>
        <dbReference type="Proteomes" id="UP001172737"/>
    </source>
</evidence>
<dbReference type="AlphaFoldDB" id="A0AAW7M1B6"/>
<comment type="cofactor">
    <cofactor evidence="3">
        <name>pyridoxal 5'-phosphate</name>
        <dbReference type="ChEBI" id="CHEBI:597326"/>
    </cofactor>
</comment>
<dbReference type="HAMAP" id="MF_02087">
    <property type="entry name" value="PLP_homeostasis"/>
    <property type="match status" value="1"/>
</dbReference>
<comment type="similarity">
    <text evidence="2 4">Belongs to the pyridoxal phosphate-binding protein YggS/PROSC family.</text>
</comment>
<keyword evidence="1 2" id="KW-0663">Pyridoxal phosphate</keyword>
<feature type="modified residue" description="N6-(pyridoxal phosphate)lysine" evidence="2 3">
    <location>
        <position position="44"/>
    </location>
</feature>
<evidence type="ECO:0000256" key="2">
    <source>
        <dbReference type="HAMAP-Rule" id="MF_02087"/>
    </source>
</evidence>
<dbReference type="EMBL" id="JAUHPX010000001">
    <property type="protein sequence ID" value="MDN4487179.1"/>
    <property type="molecule type" value="Genomic_DNA"/>
</dbReference>
<dbReference type="NCBIfam" id="TIGR00044">
    <property type="entry name" value="YggS family pyridoxal phosphate-dependent enzyme"/>
    <property type="match status" value="1"/>
</dbReference>
<keyword evidence="7" id="KW-1185">Reference proteome</keyword>
<proteinExistence type="inferred from homology"/>
<dbReference type="Gene3D" id="3.20.20.10">
    <property type="entry name" value="Alanine racemase"/>
    <property type="match status" value="1"/>
</dbReference>
<evidence type="ECO:0000256" key="4">
    <source>
        <dbReference type="RuleBase" id="RU004514"/>
    </source>
</evidence>
<dbReference type="InterPro" id="IPR001608">
    <property type="entry name" value="Ala_racemase_N"/>
</dbReference>
<dbReference type="PANTHER" id="PTHR10146">
    <property type="entry name" value="PROLINE SYNTHETASE CO-TRANSCRIBED BACTERIAL HOMOLOG PROTEIN"/>
    <property type="match status" value="1"/>
</dbReference>
<dbReference type="GO" id="GO:0030170">
    <property type="term" value="F:pyridoxal phosphate binding"/>
    <property type="evidence" value="ECO:0007669"/>
    <property type="project" value="UniProtKB-UniRule"/>
</dbReference>
<dbReference type="CDD" id="cd00635">
    <property type="entry name" value="PLPDE_III_YBL036c_like"/>
    <property type="match status" value="1"/>
</dbReference>
<evidence type="ECO:0000256" key="1">
    <source>
        <dbReference type="ARBA" id="ARBA00022898"/>
    </source>
</evidence>
<dbReference type="RefSeq" id="WP_301120030.1">
    <property type="nucleotide sequence ID" value="NZ_JAUHPX010000001.1"/>
</dbReference>
<protein>
    <recommendedName>
        <fullName evidence="2">Pyridoxal phosphate homeostasis protein</fullName>
        <shortName evidence="2">PLP homeostasis protein</shortName>
    </recommendedName>
</protein>
<feature type="domain" description="Alanine racemase N-terminal" evidence="5">
    <location>
        <begin position="46"/>
        <end position="241"/>
    </location>
</feature>
<evidence type="ECO:0000259" key="5">
    <source>
        <dbReference type="Pfam" id="PF01168"/>
    </source>
</evidence>
<evidence type="ECO:0000313" key="6">
    <source>
        <dbReference type="EMBL" id="MDN4487179.1"/>
    </source>
</evidence>
<dbReference type="Pfam" id="PF01168">
    <property type="entry name" value="Ala_racemase_N"/>
    <property type="match status" value="1"/>
</dbReference>
<accession>A0AAW7M1B6</accession>
<comment type="caution">
    <text evidence="6">The sequence shown here is derived from an EMBL/GenBank/DDBJ whole genome shotgun (WGS) entry which is preliminary data.</text>
</comment>
<evidence type="ECO:0000256" key="3">
    <source>
        <dbReference type="PIRSR" id="PIRSR004848-1"/>
    </source>
</evidence>
<dbReference type="InterPro" id="IPR029066">
    <property type="entry name" value="PLP-binding_barrel"/>
</dbReference>
<comment type="function">
    <text evidence="2">Pyridoxal 5'-phosphate (PLP)-binding protein, which is involved in PLP homeostasis.</text>
</comment>
<gene>
    <name evidence="6" type="ORF">QQX10_03260</name>
</gene>
<name>A0AAW7M1B6_9MICO</name>
<dbReference type="SUPFAM" id="SSF51419">
    <property type="entry name" value="PLP-binding barrel"/>
    <property type="match status" value="1"/>
</dbReference>